<feature type="transmembrane region" description="Helical" evidence="3">
    <location>
        <begin position="21"/>
        <end position="54"/>
    </location>
</feature>
<dbReference type="InterPro" id="IPR011004">
    <property type="entry name" value="Trimer_LpxA-like_sf"/>
</dbReference>
<protein>
    <recommendedName>
        <fullName evidence="6">2,3,4,5-tetrahydropyridine-2,6-carboxylate N-succinyltransferase</fullName>
    </recommendedName>
</protein>
<comment type="similarity">
    <text evidence="1">Belongs to the transferase hexapeptide repeat family.</text>
</comment>
<keyword evidence="2" id="KW-0808">Transferase</keyword>
<proteinExistence type="inferred from homology"/>
<evidence type="ECO:0000256" key="3">
    <source>
        <dbReference type="SAM" id="Phobius"/>
    </source>
</evidence>
<dbReference type="RefSeq" id="WP_250421935.1">
    <property type="nucleotide sequence ID" value="NZ_JAJKBJ010000013.1"/>
</dbReference>
<dbReference type="GO" id="GO:0008374">
    <property type="term" value="F:O-acyltransferase activity"/>
    <property type="evidence" value="ECO:0007669"/>
    <property type="project" value="TreeGrafter"/>
</dbReference>
<dbReference type="Gene3D" id="2.160.10.10">
    <property type="entry name" value="Hexapeptide repeat proteins"/>
    <property type="match status" value="1"/>
</dbReference>
<dbReference type="PANTHER" id="PTHR23416:SF23">
    <property type="entry name" value="ACETYLTRANSFERASE C18B11.09C-RELATED"/>
    <property type="match status" value="1"/>
</dbReference>
<evidence type="ECO:0008006" key="6">
    <source>
        <dbReference type="Google" id="ProtNLM"/>
    </source>
</evidence>
<accession>A0A9X2D1T4</accession>
<comment type="caution">
    <text evidence="4">The sequence shown here is derived from an EMBL/GenBank/DDBJ whole genome shotgun (WGS) entry which is preliminary data.</text>
</comment>
<dbReference type="AlphaFoldDB" id="A0A9X2D1T4"/>
<dbReference type="SUPFAM" id="SSF51161">
    <property type="entry name" value="Trimeric LpxA-like enzymes"/>
    <property type="match status" value="1"/>
</dbReference>
<dbReference type="EMBL" id="JAJKBJ010000013">
    <property type="protein sequence ID" value="MCL9684722.1"/>
    <property type="molecule type" value="Genomic_DNA"/>
</dbReference>
<evidence type="ECO:0000313" key="4">
    <source>
        <dbReference type="EMBL" id="MCL9684722.1"/>
    </source>
</evidence>
<gene>
    <name evidence="4" type="ORF">LOX96_11500</name>
</gene>
<evidence type="ECO:0000256" key="2">
    <source>
        <dbReference type="ARBA" id="ARBA00022679"/>
    </source>
</evidence>
<dbReference type="InterPro" id="IPR051159">
    <property type="entry name" value="Hexapeptide_acetyltransf"/>
</dbReference>
<evidence type="ECO:0000256" key="1">
    <source>
        <dbReference type="ARBA" id="ARBA00007274"/>
    </source>
</evidence>
<evidence type="ECO:0000313" key="5">
    <source>
        <dbReference type="Proteomes" id="UP001139721"/>
    </source>
</evidence>
<keyword evidence="5" id="KW-1185">Reference proteome</keyword>
<organism evidence="4 5">
    <name type="scientific">Legionella maioricensis</name>
    <dbReference type="NCBI Taxonomy" id="2896528"/>
    <lineage>
        <taxon>Bacteria</taxon>
        <taxon>Pseudomonadati</taxon>
        <taxon>Pseudomonadota</taxon>
        <taxon>Gammaproteobacteria</taxon>
        <taxon>Legionellales</taxon>
        <taxon>Legionellaceae</taxon>
        <taxon>Legionella</taxon>
    </lineage>
</organism>
<dbReference type="Proteomes" id="UP001139721">
    <property type="component" value="Unassembled WGS sequence"/>
</dbReference>
<keyword evidence="3" id="KW-0472">Membrane</keyword>
<keyword evidence="3" id="KW-0812">Transmembrane</keyword>
<dbReference type="PANTHER" id="PTHR23416">
    <property type="entry name" value="SIALIC ACID SYNTHASE-RELATED"/>
    <property type="match status" value="1"/>
</dbReference>
<keyword evidence="3" id="KW-1133">Transmembrane helix</keyword>
<reference evidence="4" key="1">
    <citation type="submission" date="2021-11" db="EMBL/GenBank/DDBJ databases">
        <title>Legionella maioricencis sp. nov., a new species isolated from hot water samples in Mallorca.</title>
        <authorList>
            <person name="Crespi S."/>
            <person name="Drasar V."/>
            <person name="Salva-Serra F."/>
            <person name="Jaen-Luchoro D."/>
            <person name="Pineiro-Iglesias B."/>
            <person name="Aliaga F."/>
            <person name="Fernandez-Juarez V."/>
            <person name="Coll G."/>
            <person name="Moore E.R.B."/>
            <person name="Bennasar-Figueras A."/>
        </authorList>
    </citation>
    <scope>NUCLEOTIDE SEQUENCE</scope>
    <source>
        <strain evidence="4">HCPI-6</strain>
    </source>
</reference>
<sequence length="239" mass="26420">MTKPTKTEAKNKKESSKKNELSISTLIFIDFISIVLSLMPSVAAFSLTGLFIYHGYSKTWLVLPLAPFVLFTAFIVIIALIRMCLPKIKPGRYKRELNKAMISWFCHFALARAAKIIGLTPLLQSFSITRFLYWRAIGAKVSFQIMSSFDVDFVDCPLITIGKNVTLASQVSISCHSDVGSLLFLAPVVIEDDVFICMNTVIGPGTTIKKGAWIGYGNTLVNQVIEENGKLDGIRASND</sequence>
<name>A0A9X2D1T4_9GAMM</name>
<feature type="transmembrane region" description="Helical" evidence="3">
    <location>
        <begin position="60"/>
        <end position="81"/>
    </location>
</feature>